<protein>
    <submittedName>
        <fullName evidence="1">Uncharacterized protein</fullName>
    </submittedName>
</protein>
<keyword evidence="2" id="KW-1185">Reference proteome</keyword>
<dbReference type="RefSeq" id="WP_379843243.1">
    <property type="nucleotide sequence ID" value="NZ_JBHSMA010000002.1"/>
</dbReference>
<dbReference type="Proteomes" id="UP001596106">
    <property type="component" value="Unassembled WGS sequence"/>
</dbReference>
<evidence type="ECO:0000313" key="2">
    <source>
        <dbReference type="Proteomes" id="UP001596106"/>
    </source>
</evidence>
<proteinExistence type="predicted"/>
<name>A0ABW0IA01_9BACT</name>
<comment type="caution">
    <text evidence="1">The sequence shown here is derived from an EMBL/GenBank/DDBJ whole genome shotgun (WGS) entry which is preliminary data.</text>
</comment>
<sequence>MKSLYRLIILFLLLNSPVLAQKITMRELIDLTCLKTAEFDSCMFRKGLIFKQRSESVANPAGIYAYPLFPNVPDLSQSAVLIQYICNRHLGLLNFQQPSKTVQMALRQELVAMGFKPAETVAGSEFTERQIFYKDNIVVSFKPADAGNGIAGHYAGYSISIHHERRL</sequence>
<evidence type="ECO:0000313" key="1">
    <source>
        <dbReference type="EMBL" id="MFC5409385.1"/>
    </source>
</evidence>
<gene>
    <name evidence="1" type="ORF">ACFPMF_08715</name>
</gene>
<reference evidence="2" key="1">
    <citation type="journal article" date="2019" name="Int. J. Syst. Evol. Microbiol.">
        <title>The Global Catalogue of Microorganisms (GCM) 10K type strain sequencing project: providing services to taxonomists for standard genome sequencing and annotation.</title>
        <authorList>
            <consortium name="The Broad Institute Genomics Platform"/>
            <consortium name="The Broad Institute Genome Sequencing Center for Infectious Disease"/>
            <person name="Wu L."/>
            <person name="Ma J."/>
        </authorList>
    </citation>
    <scope>NUCLEOTIDE SEQUENCE [LARGE SCALE GENOMIC DNA]</scope>
    <source>
        <strain evidence="2">CCUG 55250</strain>
    </source>
</reference>
<organism evidence="1 2">
    <name type="scientific">Larkinella bovis</name>
    <dbReference type="NCBI Taxonomy" id="683041"/>
    <lineage>
        <taxon>Bacteria</taxon>
        <taxon>Pseudomonadati</taxon>
        <taxon>Bacteroidota</taxon>
        <taxon>Cytophagia</taxon>
        <taxon>Cytophagales</taxon>
        <taxon>Spirosomataceae</taxon>
        <taxon>Larkinella</taxon>
    </lineage>
</organism>
<accession>A0ABW0IA01</accession>
<dbReference type="EMBL" id="JBHSMA010000002">
    <property type="protein sequence ID" value="MFC5409385.1"/>
    <property type="molecule type" value="Genomic_DNA"/>
</dbReference>